<proteinExistence type="predicted"/>
<dbReference type="AlphaFoldDB" id="A0A2P8F8M7"/>
<dbReference type="OrthoDB" id="963815at2"/>
<evidence type="ECO:0000256" key="1">
    <source>
        <dbReference type="SAM" id="Phobius"/>
    </source>
</evidence>
<protein>
    <recommendedName>
        <fullName evidence="4">DUF3784 domain-containing protein</fullName>
    </recommendedName>
</protein>
<reference evidence="2 3" key="1">
    <citation type="submission" date="2018-03" db="EMBL/GenBank/DDBJ databases">
        <title>Genomic Encyclopedia of Archaeal and Bacterial Type Strains, Phase II (KMG-II): from individual species to whole genera.</title>
        <authorList>
            <person name="Goeker M."/>
        </authorList>
    </citation>
    <scope>NUCLEOTIDE SEQUENCE [LARGE SCALE GENOMIC DNA]</scope>
    <source>
        <strain evidence="2 3">DSM 29057</strain>
    </source>
</reference>
<keyword evidence="1" id="KW-0812">Transmembrane</keyword>
<keyword evidence="1" id="KW-1133">Transmembrane helix</keyword>
<comment type="caution">
    <text evidence="2">The sequence shown here is derived from an EMBL/GenBank/DDBJ whole genome shotgun (WGS) entry which is preliminary data.</text>
</comment>
<feature type="transmembrane region" description="Helical" evidence="1">
    <location>
        <begin position="43"/>
        <end position="65"/>
    </location>
</feature>
<keyword evidence="3" id="KW-1185">Reference proteome</keyword>
<keyword evidence="1" id="KW-0472">Membrane</keyword>
<name>A0A2P8F8M7_9BACT</name>
<evidence type="ECO:0000313" key="3">
    <source>
        <dbReference type="Proteomes" id="UP000241964"/>
    </source>
</evidence>
<evidence type="ECO:0000313" key="2">
    <source>
        <dbReference type="EMBL" id="PSL18073.1"/>
    </source>
</evidence>
<dbReference type="RefSeq" id="WP_106599792.1">
    <property type="nucleotide sequence ID" value="NZ_PYAS01000033.1"/>
</dbReference>
<organism evidence="2 3">
    <name type="scientific">Dyadobacter jiangsuensis</name>
    <dbReference type="NCBI Taxonomy" id="1591085"/>
    <lineage>
        <taxon>Bacteria</taxon>
        <taxon>Pseudomonadati</taxon>
        <taxon>Bacteroidota</taxon>
        <taxon>Cytophagia</taxon>
        <taxon>Cytophagales</taxon>
        <taxon>Spirosomataceae</taxon>
        <taxon>Dyadobacter</taxon>
    </lineage>
</organism>
<feature type="transmembrane region" description="Helical" evidence="1">
    <location>
        <begin position="6"/>
        <end position="22"/>
    </location>
</feature>
<accession>A0A2P8F8M7</accession>
<feature type="transmembrane region" description="Helical" evidence="1">
    <location>
        <begin position="71"/>
        <end position="94"/>
    </location>
</feature>
<evidence type="ECO:0008006" key="4">
    <source>
        <dbReference type="Google" id="ProtNLM"/>
    </source>
</evidence>
<dbReference type="EMBL" id="PYAS01000033">
    <property type="protein sequence ID" value="PSL18073.1"/>
    <property type="molecule type" value="Genomic_DNA"/>
</dbReference>
<sequence length="101" mass="11172">MNWILASVGILVILLGIAIWRFRQVGWLSDVPKGGEIIDKEKAARLGGSYLGLLGLCFIAFGYAVENLQDQTIMVIVACYIPVNMVVLVSYLVAQSKNMRR</sequence>
<dbReference type="Proteomes" id="UP000241964">
    <property type="component" value="Unassembled WGS sequence"/>
</dbReference>
<gene>
    <name evidence="2" type="ORF">CLV60_13321</name>
</gene>